<comment type="similarity">
    <text evidence="8 9">Belongs to the TonB-dependent receptor family.</text>
</comment>
<keyword evidence="10" id="KW-0732">Signal</keyword>
<comment type="subcellular location">
    <subcellularLocation>
        <location evidence="1 8">Cell outer membrane</location>
        <topology evidence="1 8">Multi-pass membrane protein</topology>
    </subcellularLocation>
</comment>
<evidence type="ECO:0000256" key="10">
    <source>
        <dbReference type="SAM" id="SignalP"/>
    </source>
</evidence>
<organism evidence="13 14">
    <name type="scientific">Paenimyroides tangerinum</name>
    <dbReference type="NCBI Taxonomy" id="2488728"/>
    <lineage>
        <taxon>Bacteria</taxon>
        <taxon>Pseudomonadati</taxon>
        <taxon>Bacteroidota</taxon>
        <taxon>Flavobacteriia</taxon>
        <taxon>Flavobacteriales</taxon>
        <taxon>Flavobacteriaceae</taxon>
        <taxon>Paenimyroides</taxon>
    </lineage>
</organism>
<keyword evidence="14" id="KW-1185">Reference proteome</keyword>
<name>A0A3P3W909_9FLAO</name>
<evidence type="ECO:0000256" key="6">
    <source>
        <dbReference type="ARBA" id="ARBA00023136"/>
    </source>
</evidence>
<dbReference type="GO" id="GO:0009279">
    <property type="term" value="C:cell outer membrane"/>
    <property type="evidence" value="ECO:0007669"/>
    <property type="project" value="UniProtKB-SubCell"/>
</dbReference>
<feature type="signal peptide" evidence="10">
    <location>
        <begin position="1"/>
        <end position="30"/>
    </location>
</feature>
<evidence type="ECO:0000256" key="1">
    <source>
        <dbReference type="ARBA" id="ARBA00004571"/>
    </source>
</evidence>
<dbReference type="Gene3D" id="2.40.170.20">
    <property type="entry name" value="TonB-dependent receptor, beta-barrel domain"/>
    <property type="match status" value="1"/>
</dbReference>
<dbReference type="AlphaFoldDB" id="A0A3P3W909"/>
<feature type="domain" description="TonB-dependent receptor-like beta-barrel" evidence="11">
    <location>
        <begin position="452"/>
        <end position="953"/>
    </location>
</feature>
<dbReference type="RefSeq" id="WP_125018832.1">
    <property type="nucleotide sequence ID" value="NZ_RQVQ01000014.1"/>
</dbReference>
<dbReference type="SUPFAM" id="SSF56935">
    <property type="entry name" value="Porins"/>
    <property type="match status" value="1"/>
</dbReference>
<keyword evidence="5 9" id="KW-0798">TonB box</keyword>
<evidence type="ECO:0000313" key="14">
    <source>
        <dbReference type="Proteomes" id="UP000275719"/>
    </source>
</evidence>
<dbReference type="InterPro" id="IPR037066">
    <property type="entry name" value="Plug_dom_sf"/>
</dbReference>
<sequence length="1076" mass="119160">MKKNYCDLKTLIRIFSLASLVFCSSTITYANETKYHFASNIDSEETIIKGIVLDENGQPLEGATVHIKGTNIGTETDALGTFILESLEKDVTLVVNYLGYVEYEMFYTGQKDINITMIPDLNDQMEEMVITALGIKREEKQLGYAQQKLGAKDFTDSRSNNWVDNMKGKVAGMSFTSANSGPMSSTQVVLRGNRSIDANANGALIVVDGIPINSGMVSSGSNDGYLAADSPVDFGNGMSDINPEDIESVTVLKGAGATALYGSRAANGAIMITTKSGKKSTGLGITYNNNTSFDVIQRWPDYQTQYGSGTGKAFNADGDLYYSFGTSADGPGTQSNHGWGPRFDGQYYFQYDPVTQGQGAERTLWQNYENSRKGFWRTGNTVTNSISLEGGNEKGGMRASVTHSKNEWIMPNTGFDRTVISTKGNYQISKNIKLNTTINFSNRGSDNLPQTGYNNHSIAYFMILTNANTNLDWYKYALWKDGSKTEQISPFSSYLENPYLIANEIINSMNNNTLTGNLSLDIDFTKNLKLMVRSGINTSQETREQKRPYDLNKFAQGYYSKSMIQQEEVNTDFLLTYKGNESDVFNYSFSVGGNNMVNKFQQMTSKANGLVVPGIYKFANALNTVITNTNDAYQTVNSMYALGSFSYKNRVFLDLTARNDWSSTLPAKNNSYFYPSANLSVILSDIINMPLFIDFAKIRGSWAQVGNDSNPYLVNKYYNNSDFAASAVVDTNLFNADLKPELTTSYEIGADMRFLHDRIGFDVSYYNTVSENQIIRVPIDYATGYTSQYINAGKVLNRGIEVLLHATPIKTPDFEWKTSFTYSKNHNEILELAAGIEGGEEQTLASSGTVSIIGKVGGSTGDMYGYGFVRNDEGKIIYNETTGLPVRPNEVQKIGNAYADWKGGWTNNFKYKNFSLGVTLDGSFGGTLYSQSYHKMMEHGKLNGTLPGREDGYIIGDGVIQNADGSFSPNTTKVDVPGYYADYYRRANVESNSFDATYVKLREISFTYTFPKSFLEKTKLKHLSLSIYGRNLYTWSDFPIYDPETAALNGANMVPGVEMGQMPSPATYGFNLKVSL</sequence>
<dbReference type="InterPro" id="IPR023997">
    <property type="entry name" value="TonB-dep_OMP_SusC/RagA_CS"/>
</dbReference>
<dbReference type="Gene3D" id="2.170.130.10">
    <property type="entry name" value="TonB-dependent receptor, plug domain"/>
    <property type="match status" value="1"/>
</dbReference>
<evidence type="ECO:0000256" key="3">
    <source>
        <dbReference type="ARBA" id="ARBA00022452"/>
    </source>
</evidence>
<evidence type="ECO:0000256" key="9">
    <source>
        <dbReference type="RuleBase" id="RU003357"/>
    </source>
</evidence>
<dbReference type="OrthoDB" id="9768177at2"/>
<dbReference type="InterPro" id="IPR039426">
    <property type="entry name" value="TonB-dep_rcpt-like"/>
</dbReference>
<dbReference type="PROSITE" id="PS52016">
    <property type="entry name" value="TONB_DEPENDENT_REC_3"/>
    <property type="match status" value="1"/>
</dbReference>
<dbReference type="EMBL" id="RQVQ01000014">
    <property type="protein sequence ID" value="RRJ90918.1"/>
    <property type="molecule type" value="Genomic_DNA"/>
</dbReference>
<keyword evidence="2 8" id="KW-0813">Transport</keyword>
<feature type="chain" id="PRO_5018078237" evidence="10">
    <location>
        <begin position="31"/>
        <end position="1076"/>
    </location>
</feature>
<dbReference type="Gene3D" id="2.60.40.1120">
    <property type="entry name" value="Carboxypeptidase-like, regulatory domain"/>
    <property type="match status" value="1"/>
</dbReference>
<keyword evidence="7 8" id="KW-0998">Cell outer membrane</keyword>
<accession>A0A3P3W909</accession>
<dbReference type="Pfam" id="PF00593">
    <property type="entry name" value="TonB_dep_Rec_b-barrel"/>
    <property type="match status" value="1"/>
</dbReference>
<gene>
    <name evidence="13" type="ORF">EG240_07795</name>
</gene>
<evidence type="ECO:0000256" key="5">
    <source>
        <dbReference type="ARBA" id="ARBA00023077"/>
    </source>
</evidence>
<evidence type="ECO:0000256" key="8">
    <source>
        <dbReference type="PROSITE-ProRule" id="PRU01360"/>
    </source>
</evidence>
<dbReference type="Proteomes" id="UP000275719">
    <property type="component" value="Unassembled WGS sequence"/>
</dbReference>
<reference evidence="13 14" key="1">
    <citation type="submission" date="2018-11" db="EMBL/GenBank/DDBJ databases">
        <title>Flavobacterium sp. nov., YIM 102701-2 draft genome.</title>
        <authorList>
            <person name="Li G."/>
            <person name="Jiang Y."/>
        </authorList>
    </citation>
    <scope>NUCLEOTIDE SEQUENCE [LARGE SCALE GENOMIC DNA]</scope>
    <source>
        <strain evidence="13 14">YIM 102701-2</strain>
    </source>
</reference>
<protein>
    <submittedName>
        <fullName evidence="13">SusC/RagA family TonB-linked outer membrane protein</fullName>
    </submittedName>
</protein>
<dbReference type="InterPro" id="IPR036942">
    <property type="entry name" value="Beta-barrel_TonB_sf"/>
</dbReference>
<dbReference type="SUPFAM" id="SSF49464">
    <property type="entry name" value="Carboxypeptidase regulatory domain-like"/>
    <property type="match status" value="1"/>
</dbReference>
<evidence type="ECO:0000256" key="7">
    <source>
        <dbReference type="ARBA" id="ARBA00023237"/>
    </source>
</evidence>
<dbReference type="InterPro" id="IPR008969">
    <property type="entry name" value="CarboxyPept-like_regulatory"/>
</dbReference>
<dbReference type="InterPro" id="IPR000531">
    <property type="entry name" value="Beta-barrel_TonB"/>
</dbReference>
<evidence type="ECO:0000259" key="12">
    <source>
        <dbReference type="Pfam" id="PF07715"/>
    </source>
</evidence>
<dbReference type="Pfam" id="PF13715">
    <property type="entry name" value="CarbopepD_reg_2"/>
    <property type="match status" value="1"/>
</dbReference>
<dbReference type="InterPro" id="IPR023996">
    <property type="entry name" value="TonB-dep_OMP_SusC/RagA"/>
</dbReference>
<evidence type="ECO:0000256" key="4">
    <source>
        <dbReference type="ARBA" id="ARBA00022692"/>
    </source>
</evidence>
<proteinExistence type="inferred from homology"/>
<keyword evidence="4 8" id="KW-0812">Transmembrane</keyword>
<dbReference type="InterPro" id="IPR012910">
    <property type="entry name" value="Plug_dom"/>
</dbReference>
<evidence type="ECO:0000259" key="11">
    <source>
        <dbReference type="Pfam" id="PF00593"/>
    </source>
</evidence>
<dbReference type="NCBIfam" id="TIGR04057">
    <property type="entry name" value="SusC_RagA_signa"/>
    <property type="match status" value="1"/>
</dbReference>
<keyword evidence="3 8" id="KW-1134">Transmembrane beta strand</keyword>
<dbReference type="NCBIfam" id="TIGR04056">
    <property type="entry name" value="OMP_RagA_SusC"/>
    <property type="match status" value="1"/>
</dbReference>
<comment type="caution">
    <text evidence="13">The sequence shown here is derived from an EMBL/GenBank/DDBJ whole genome shotgun (WGS) entry which is preliminary data.</text>
</comment>
<evidence type="ECO:0000313" key="13">
    <source>
        <dbReference type="EMBL" id="RRJ90918.1"/>
    </source>
</evidence>
<keyword evidence="6 8" id="KW-0472">Membrane</keyword>
<dbReference type="Pfam" id="PF07715">
    <property type="entry name" value="Plug"/>
    <property type="match status" value="1"/>
</dbReference>
<evidence type="ECO:0000256" key="2">
    <source>
        <dbReference type="ARBA" id="ARBA00022448"/>
    </source>
</evidence>
<feature type="domain" description="TonB-dependent receptor plug" evidence="12">
    <location>
        <begin position="144"/>
        <end position="269"/>
    </location>
</feature>